<dbReference type="Gene3D" id="3.40.390.10">
    <property type="entry name" value="Collagenase (Catalytic Domain)"/>
    <property type="match status" value="1"/>
</dbReference>
<accession>A0ABN8FAU4</accession>
<sequence>MLFNDIPSFGGRLARPTPRAVLTAVLFPLLFTACVEDTDEVITPQADVEQPSLIQLAPTPEKWITLEGVESEYVATEKRATRAPGIDRGRYNIDFKYVVPVTAEQEAVFEAAAARWERIIIKDVPSFTGTVPSAFTGFPPAIDGTIDDIVIEVALAPIDGPGGILGQAGPRFVRTSDLLTLTGVMFFDVDDLAFLDEIGLFEEVIIHEMGHVLGVGTLWDIGDRDLRRDEETDPFFIGRQANVFWNAEGGTDKLPVEDMGGPGTRLSHWRESVLRNELMTGFLNLGENPLSRITAGSMRDLGYGAAMVGEQYDLPKGAPGVEHKSHGEGIDIAAREIMLSPIGSVTTK</sequence>
<dbReference type="RefSeq" id="WP_238751930.1">
    <property type="nucleotide sequence ID" value="NZ_CAKLPZ010000004.1"/>
</dbReference>
<keyword evidence="3" id="KW-0479">Metal-binding</keyword>
<dbReference type="SUPFAM" id="SSF55486">
    <property type="entry name" value="Metalloproteases ('zincins'), catalytic domain"/>
    <property type="match status" value="1"/>
</dbReference>
<dbReference type="Pfam" id="PF01457">
    <property type="entry name" value="Peptidase_M8"/>
    <property type="match status" value="1"/>
</dbReference>
<comment type="cofactor">
    <cofactor evidence="1">
        <name>Zn(2+)</name>
        <dbReference type="ChEBI" id="CHEBI:29105"/>
    </cofactor>
</comment>
<dbReference type="Gene3D" id="3.90.132.10">
    <property type="entry name" value="Leishmanolysin , domain 2"/>
    <property type="match status" value="1"/>
</dbReference>
<organism evidence="7 8">
    <name type="scientific">Neolewinella maritima</name>
    <dbReference type="NCBI Taxonomy" id="1383882"/>
    <lineage>
        <taxon>Bacteria</taxon>
        <taxon>Pseudomonadati</taxon>
        <taxon>Bacteroidota</taxon>
        <taxon>Saprospiria</taxon>
        <taxon>Saprospirales</taxon>
        <taxon>Lewinellaceae</taxon>
        <taxon>Neolewinella</taxon>
    </lineage>
</organism>
<keyword evidence="2" id="KW-0645">Protease</keyword>
<dbReference type="InterPro" id="IPR001577">
    <property type="entry name" value="Peptidase_M8"/>
</dbReference>
<dbReference type="EMBL" id="CAKLPZ010000004">
    <property type="protein sequence ID" value="CAH1002072.1"/>
    <property type="molecule type" value="Genomic_DNA"/>
</dbReference>
<evidence type="ECO:0000256" key="4">
    <source>
        <dbReference type="ARBA" id="ARBA00022801"/>
    </source>
</evidence>
<keyword evidence="6" id="KW-0482">Metalloprotease</keyword>
<dbReference type="Proteomes" id="UP000837803">
    <property type="component" value="Unassembled WGS sequence"/>
</dbReference>
<evidence type="ECO:0000256" key="5">
    <source>
        <dbReference type="ARBA" id="ARBA00022833"/>
    </source>
</evidence>
<keyword evidence="4" id="KW-0378">Hydrolase</keyword>
<reference evidence="7" key="1">
    <citation type="submission" date="2021-12" db="EMBL/GenBank/DDBJ databases">
        <authorList>
            <person name="Rodrigo-Torres L."/>
            <person name="Arahal R. D."/>
            <person name="Lucena T."/>
        </authorList>
    </citation>
    <scope>NUCLEOTIDE SEQUENCE</scope>
    <source>
        <strain evidence="7">CECT 8419</strain>
    </source>
</reference>
<evidence type="ECO:0000256" key="6">
    <source>
        <dbReference type="ARBA" id="ARBA00023049"/>
    </source>
</evidence>
<gene>
    <name evidence="7" type="ORF">LEM8419_02989</name>
</gene>
<keyword evidence="5" id="KW-0862">Zinc</keyword>
<evidence type="ECO:0000313" key="7">
    <source>
        <dbReference type="EMBL" id="CAH1002072.1"/>
    </source>
</evidence>
<evidence type="ECO:0000256" key="2">
    <source>
        <dbReference type="ARBA" id="ARBA00022670"/>
    </source>
</evidence>
<evidence type="ECO:0000256" key="1">
    <source>
        <dbReference type="ARBA" id="ARBA00001947"/>
    </source>
</evidence>
<proteinExistence type="predicted"/>
<evidence type="ECO:0000313" key="8">
    <source>
        <dbReference type="Proteomes" id="UP000837803"/>
    </source>
</evidence>
<protein>
    <recommendedName>
        <fullName evidence="9">Leishmanolysin</fullName>
    </recommendedName>
</protein>
<dbReference type="InterPro" id="IPR024079">
    <property type="entry name" value="MetalloPept_cat_dom_sf"/>
</dbReference>
<name>A0ABN8FAU4_9BACT</name>
<keyword evidence="8" id="KW-1185">Reference proteome</keyword>
<evidence type="ECO:0008006" key="9">
    <source>
        <dbReference type="Google" id="ProtNLM"/>
    </source>
</evidence>
<comment type="caution">
    <text evidence="7">The sequence shown here is derived from an EMBL/GenBank/DDBJ whole genome shotgun (WGS) entry which is preliminary data.</text>
</comment>
<evidence type="ECO:0000256" key="3">
    <source>
        <dbReference type="ARBA" id="ARBA00022723"/>
    </source>
</evidence>